<dbReference type="Gene3D" id="3.10.180.10">
    <property type="entry name" value="2,3-Dihydroxybiphenyl 1,2-Dioxygenase, domain 1"/>
    <property type="match status" value="1"/>
</dbReference>
<dbReference type="SUPFAM" id="SSF54593">
    <property type="entry name" value="Glyoxalase/Bleomycin resistance protein/Dihydroxybiphenyl dioxygenase"/>
    <property type="match status" value="1"/>
</dbReference>
<feature type="domain" description="Glyoxalase/fosfomycin resistance/dioxygenase" evidence="1">
    <location>
        <begin position="6"/>
        <end position="115"/>
    </location>
</feature>
<sequence length="125" mass="15141">MENSFHLSLAVKEYLTSKRFYGEILGGIVERETETWFNVNLYGHQVTLHEAPEKIIKNDYFHWGINLDWKDFFDLYDRLKDSTRFKLQPEIQDEGEPQERVKMIFHDPNDYLLEFKAYKNKVDQF</sequence>
<organism evidence="2 3">
    <name type="scientific">Splendidivirga corallicola</name>
    <dbReference type="NCBI Taxonomy" id="3051826"/>
    <lineage>
        <taxon>Bacteria</taxon>
        <taxon>Pseudomonadati</taxon>
        <taxon>Bacteroidota</taxon>
        <taxon>Cytophagia</taxon>
        <taxon>Cytophagales</taxon>
        <taxon>Splendidivirgaceae</taxon>
        <taxon>Splendidivirga</taxon>
    </lineage>
</organism>
<reference evidence="2" key="1">
    <citation type="submission" date="2023-06" db="EMBL/GenBank/DDBJ databases">
        <title>Genomic of Parafulvivirga corallium.</title>
        <authorList>
            <person name="Wang G."/>
        </authorList>
    </citation>
    <scope>NUCLEOTIDE SEQUENCE</scope>
    <source>
        <strain evidence="2">BMA10</strain>
    </source>
</reference>
<dbReference type="PANTHER" id="PTHR39434:SF1">
    <property type="entry name" value="VOC DOMAIN-CONTAINING PROTEIN"/>
    <property type="match status" value="1"/>
</dbReference>
<comment type="caution">
    <text evidence="2">The sequence shown here is derived from an EMBL/GenBank/DDBJ whole genome shotgun (WGS) entry which is preliminary data.</text>
</comment>
<protein>
    <submittedName>
        <fullName evidence="2">VOC family protein</fullName>
    </submittedName>
</protein>
<dbReference type="InterPro" id="IPR004360">
    <property type="entry name" value="Glyas_Fos-R_dOase_dom"/>
</dbReference>
<dbReference type="InterPro" id="IPR029068">
    <property type="entry name" value="Glyas_Bleomycin-R_OHBP_Dase"/>
</dbReference>
<accession>A0ABT8KKR9</accession>
<dbReference type="Pfam" id="PF00903">
    <property type="entry name" value="Glyoxalase"/>
    <property type="match status" value="1"/>
</dbReference>
<keyword evidence="3" id="KW-1185">Reference proteome</keyword>
<dbReference type="PANTHER" id="PTHR39434">
    <property type="match status" value="1"/>
</dbReference>
<evidence type="ECO:0000313" key="3">
    <source>
        <dbReference type="Proteomes" id="UP001172082"/>
    </source>
</evidence>
<proteinExistence type="predicted"/>
<dbReference type="EMBL" id="JAUJEA010000001">
    <property type="protein sequence ID" value="MDN5200642.1"/>
    <property type="molecule type" value="Genomic_DNA"/>
</dbReference>
<evidence type="ECO:0000259" key="1">
    <source>
        <dbReference type="Pfam" id="PF00903"/>
    </source>
</evidence>
<dbReference type="RefSeq" id="WP_346750664.1">
    <property type="nucleotide sequence ID" value="NZ_JAUJEA010000001.1"/>
</dbReference>
<dbReference type="Proteomes" id="UP001172082">
    <property type="component" value="Unassembled WGS sequence"/>
</dbReference>
<evidence type="ECO:0000313" key="2">
    <source>
        <dbReference type="EMBL" id="MDN5200642.1"/>
    </source>
</evidence>
<gene>
    <name evidence="2" type="ORF">QQ008_04695</name>
</gene>
<name>A0ABT8KKR9_9BACT</name>